<sequence length="195" mass="21377">MFVTARRTAALGFAMLVALAAPAHAQTSERISGFKVSGSTFEQWFEPALSDELQGFRYACAARDPKLSYRVERTTATIYTNYLFAAQDWKSKKFGIGQYLPVLDASRPSITLSEIIKESLAANGPMPRNEGFGLLGTASGYWVLVNYNRPLPIGPYRSAVERLGLFTYRGLTKEQGSCQAAGLPTYLVNADLATM</sequence>
<accession>A0ABY5PEL1</accession>
<name>A0ABY5PEL1_9ACTN</name>
<dbReference type="RefSeq" id="WP_353863528.1">
    <property type="nucleotide sequence ID" value="NZ_CP088295.1"/>
</dbReference>
<keyword evidence="3" id="KW-1185">Reference proteome</keyword>
<feature type="chain" id="PRO_5045110834" evidence="1">
    <location>
        <begin position="26"/>
        <end position="195"/>
    </location>
</feature>
<feature type="signal peptide" evidence="1">
    <location>
        <begin position="1"/>
        <end position="25"/>
    </location>
</feature>
<gene>
    <name evidence="2" type="ORF">LRS13_20395</name>
</gene>
<evidence type="ECO:0000256" key="1">
    <source>
        <dbReference type="SAM" id="SignalP"/>
    </source>
</evidence>
<evidence type="ECO:0000313" key="3">
    <source>
        <dbReference type="Proteomes" id="UP001058860"/>
    </source>
</evidence>
<dbReference type="EMBL" id="CP088295">
    <property type="protein sequence ID" value="UUY03012.1"/>
    <property type="molecule type" value="Genomic_DNA"/>
</dbReference>
<organism evidence="2 3">
    <name type="scientific">Svornostia abyssi</name>
    <dbReference type="NCBI Taxonomy" id="2898438"/>
    <lineage>
        <taxon>Bacteria</taxon>
        <taxon>Bacillati</taxon>
        <taxon>Actinomycetota</taxon>
        <taxon>Thermoleophilia</taxon>
        <taxon>Solirubrobacterales</taxon>
        <taxon>Baekduiaceae</taxon>
        <taxon>Svornostia</taxon>
    </lineage>
</organism>
<keyword evidence="1" id="KW-0732">Signal</keyword>
<dbReference type="Proteomes" id="UP001058860">
    <property type="component" value="Chromosome"/>
</dbReference>
<evidence type="ECO:0000313" key="2">
    <source>
        <dbReference type="EMBL" id="UUY03012.1"/>
    </source>
</evidence>
<protein>
    <submittedName>
        <fullName evidence="2">Uncharacterized protein</fullName>
    </submittedName>
</protein>
<reference evidence="3" key="1">
    <citation type="submission" date="2021-11" db="EMBL/GenBank/DDBJ databases">
        <title>Cultivation dependent microbiological survey of springs from the worlds oldest radium mine currently devoted to the extraction of radon-saturated water.</title>
        <authorList>
            <person name="Kapinusova G."/>
            <person name="Smrhova T."/>
            <person name="Strejcek M."/>
            <person name="Suman J."/>
            <person name="Jani K."/>
            <person name="Pajer P."/>
            <person name="Uhlik O."/>
        </authorList>
    </citation>
    <scope>NUCLEOTIDE SEQUENCE [LARGE SCALE GENOMIC DNA]</scope>
    <source>
        <strain evidence="3">J379</strain>
    </source>
</reference>
<proteinExistence type="predicted"/>